<dbReference type="NCBIfam" id="TIGR00040">
    <property type="entry name" value="yfcE"/>
    <property type="match status" value="1"/>
</dbReference>
<proteinExistence type="inferred from homology"/>
<evidence type="ECO:0000313" key="5">
    <source>
        <dbReference type="Proteomes" id="UP000230564"/>
    </source>
</evidence>
<dbReference type="EC" id="3.1.4.-" evidence="2"/>
<evidence type="ECO:0000259" key="3">
    <source>
        <dbReference type="Pfam" id="PF12850"/>
    </source>
</evidence>
<feature type="domain" description="Calcineurin-like phosphoesterase" evidence="3">
    <location>
        <begin position="3"/>
        <end position="155"/>
    </location>
</feature>
<dbReference type="Proteomes" id="UP000230564">
    <property type="component" value="Unassembled WGS sequence"/>
</dbReference>
<evidence type="ECO:0000256" key="1">
    <source>
        <dbReference type="ARBA" id="ARBA00008950"/>
    </source>
</evidence>
<dbReference type="InterPro" id="IPR053193">
    <property type="entry name" value="MetalloPDE_YfcE-like"/>
</dbReference>
<dbReference type="PANTHER" id="PTHR43165:SF1">
    <property type="entry name" value="PHOSPHODIESTERASE MJ0936"/>
    <property type="match status" value="1"/>
</dbReference>
<organism evidence="4 5">
    <name type="scientific">Candidatus Komeilibacteria bacterium CG11_big_fil_rev_8_21_14_0_20_36_20</name>
    <dbReference type="NCBI Taxonomy" id="1974477"/>
    <lineage>
        <taxon>Bacteria</taxon>
        <taxon>Candidatus Komeiliibacteriota</taxon>
    </lineage>
</organism>
<comment type="caution">
    <text evidence="4">The sequence shown here is derived from an EMBL/GenBank/DDBJ whole genome shotgun (WGS) entry which is preliminary data.</text>
</comment>
<evidence type="ECO:0000313" key="4">
    <source>
        <dbReference type="EMBL" id="PIR06779.1"/>
    </source>
</evidence>
<dbReference type="Pfam" id="PF12850">
    <property type="entry name" value="Metallophos_2"/>
    <property type="match status" value="1"/>
</dbReference>
<dbReference type="InterPro" id="IPR000979">
    <property type="entry name" value="Phosphodiesterase_MJ0936/Vps29"/>
</dbReference>
<dbReference type="GO" id="GO:0016787">
    <property type="term" value="F:hydrolase activity"/>
    <property type="evidence" value="ECO:0007669"/>
    <property type="project" value="UniProtKB-UniRule"/>
</dbReference>
<name>A0A2H0ND06_9BACT</name>
<evidence type="ECO:0000256" key="2">
    <source>
        <dbReference type="RuleBase" id="RU362039"/>
    </source>
</evidence>
<dbReference type="EMBL" id="PCWQ01000009">
    <property type="protein sequence ID" value="PIR06779.1"/>
    <property type="molecule type" value="Genomic_DNA"/>
</dbReference>
<dbReference type="Gene3D" id="3.60.21.10">
    <property type="match status" value="1"/>
</dbReference>
<reference evidence="4 5" key="1">
    <citation type="submission" date="2017-09" db="EMBL/GenBank/DDBJ databases">
        <title>Depth-based differentiation of microbial function through sediment-hosted aquifers and enrichment of novel symbionts in the deep terrestrial subsurface.</title>
        <authorList>
            <person name="Probst A.J."/>
            <person name="Ladd B."/>
            <person name="Jarett J.K."/>
            <person name="Geller-Mcgrath D.E."/>
            <person name="Sieber C.M."/>
            <person name="Emerson J.B."/>
            <person name="Anantharaman K."/>
            <person name="Thomas B.C."/>
            <person name="Malmstrom R."/>
            <person name="Stieglmeier M."/>
            <person name="Klingl A."/>
            <person name="Woyke T."/>
            <person name="Ryan C.M."/>
            <person name="Banfield J.F."/>
        </authorList>
    </citation>
    <scope>NUCLEOTIDE SEQUENCE [LARGE SCALE GENOMIC DNA]</scope>
    <source>
        <strain evidence="4">CG11_big_fil_rev_8_21_14_0_20_36_20</strain>
    </source>
</reference>
<accession>A0A2H0ND06</accession>
<keyword evidence="2" id="KW-0479">Metal-binding</keyword>
<dbReference type="InterPro" id="IPR024654">
    <property type="entry name" value="Calcineurin-like_PHP_lpxH"/>
</dbReference>
<dbReference type="SUPFAM" id="SSF56300">
    <property type="entry name" value="Metallo-dependent phosphatases"/>
    <property type="match status" value="1"/>
</dbReference>
<dbReference type="AlphaFoldDB" id="A0A2H0ND06"/>
<protein>
    <recommendedName>
        <fullName evidence="2">Phosphoesterase</fullName>
        <ecNumber evidence="2">3.1.4.-</ecNumber>
    </recommendedName>
</protein>
<sequence length="166" mass="19044">MKKLAVISDIHDNLANLDKALQYILKKTEVNYLIFTGDGQSFEVWQKIDQLPFPTFGAIGNADVTLVDRLKDLKNIKIFDPLGKIEIANRKIIFNHYPDIVKQALNSTEKKYDLALHGHTHQPWEEYYQGTRILNPGNIANLLYSPSFALIDLDDMKSKLIFLNEI</sequence>
<dbReference type="GO" id="GO:0046872">
    <property type="term" value="F:metal ion binding"/>
    <property type="evidence" value="ECO:0007669"/>
    <property type="project" value="UniProtKB-KW"/>
</dbReference>
<dbReference type="PANTHER" id="PTHR43165">
    <property type="entry name" value="METALLOPHOSPHOESTERASE"/>
    <property type="match status" value="1"/>
</dbReference>
<dbReference type="InterPro" id="IPR029052">
    <property type="entry name" value="Metallo-depent_PP-like"/>
</dbReference>
<comment type="cofactor">
    <cofactor evidence="2">
        <name>a divalent metal cation</name>
        <dbReference type="ChEBI" id="CHEBI:60240"/>
    </cofactor>
</comment>
<comment type="similarity">
    <text evidence="1 2">Belongs to the metallophosphoesterase superfamily. YfcE family.</text>
</comment>
<gene>
    <name evidence="4" type="ORF">COV55_02300</name>
</gene>